<dbReference type="InterPro" id="IPR011761">
    <property type="entry name" value="ATP-grasp"/>
</dbReference>
<keyword evidence="7" id="KW-1185">Reference proteome</keyword>
<gene>
    <name evidence="6" type="primary">pylC</name>
    <name evidence="6" type="ORF">NVS47_04555</name>
</gene>
<dbReference type="InterPro" id="IPR003806">
    <property type="entry name" value="ATP-grasp_PylC-type"/>
</dbReference>
<organism evidence="6 7">
    <name type="scientific">Dehalobacterium formicoaceticum</name>
    <dbReference type="NCBI Taxonomy" id="51515"/>
    <lineage>
        <taxon>Bacteria</taxon>
        <taxon>Bacillati</taxon>
        <taxon>Bacillota</taxon>
        <taxon>Clostridia</taxon>
        <taxon>Eubacteriales</taxon>
        <taxon>Peptococcaceae</taxon>
        <taxon>Dehalobacterium</taxon>
    </lineage>
</organism>
<dbReference type="Pfam" id="PF02655">
    <property type="entry name" value="ATP-grasp_3"/>
    <property type="match status" value="1"/>
</dbReference>
<evidence type="ECO:0000256" key="1">
    <source>
        <dbReference type="ARBA" id="ARBA00022598"/>
    </source>
</evidence>
<evidence type="ECO:0000313" key="6">
    <source>
        <dbReference type="EMBL" id="MCR6544792.1"/>
    </source>
</evidence>
<sequence length="388" mass="43548">MRIAIIGGKLQGVEACYLAQKASWQVLLIDKDEDIPARALCDEFVQCDVIKEDNKCLNILKESDVILPAMENLAALQTISRYAIQLGIPFVYDQGAYQVSGSKIISNQVFLSTGTPLPRLYPEGRLPWVVKPASSSGSAGVMKIKNEAEFKKLQEKPGFPEQWVVQEFVTGPSYSIEVIGFAGEYQVYQVTELEMDEQYDCKRVWAPSHLDQALVKEFNHIGLTLARHLNLQGIMDVEVILHEGQLKVLEIDARIPSQTPTVVYQSTGVNLVEILGQSFTQGKLQKISMEEQEYQGAVYEHIQVAYKRLKVCGEHIMSAVGSLKLIPDFFGGSEGITNYSPGKKEWVATLINRGKTREEAWQKRCLVIERIMKEADITTYIDLSPEEE</sequence>
<dbReference type="InterPro" id="IPR023890">
    <property type="entry name" value="Pyrrolys_PylC"/>
</dbReference>
<feature type="domain" description="ATP-grasp" evidence="5">
    <location>
        <begin position="94"/>
        <end position="280"/>
    </location>
</feature>
<evidence type="ECO:0000259" key="5">
    <source>
        <dbReference type="PROSITE" id="PS50975"/>
    </source>
</evidence>
<name>A0ABT1Y1P0_9FIRM</name>
<dbReference type="PROSITE" id="PS50975">
    <property type="entry name" value="ATP_GRASP"/>
    <property type="match status" value="1"/>
</dbReference>
<evidence type="ECO:0000256" key="2">
    <source>
        <dbReference type="ARBA" id="ARBA00022741"/>
    </source>
</evidence>
<dbReference type="PANTHER" id="PTHR43055">
    <property type="entry name" value="FORMATE-DEPENDENT PHOSPHORIBOSYLGLYCINAMIDE FORMYLTRANSFERASE"/>
    <property type="match status" value="1"/>
</dbReference>
<dbReference type="EMBL" id="JANPWE010000002">
    <property type="protein sequence ID" value="MCR6544792.1"/>
    <property type="molecule type" value="Genomic_DNA"/>
</dbReference>
<dbReference type="Gene3D" id="3.30.470.20">
    <property type="entry name" value="ATP-grasp fold, B domain"/>
    <property type="match status" value="1"/>
</dbReference>
<keyword evidence="2 4" id="KW-0547">Nucleotide-binding</keyword>
<protein>
    <submittedName>
        <fullName evidence="6">3-methylornithine--L-lysine ligase PylC</fullName>
    </submittedName>
</protein>
<dbReference type="RefSeq" id="WP_257912360.1">
    <property type="nucleotide sequence ID" value="NZ_JANPWE010000002.1"/>
</dbReference>
<dbReference type="NCBIfam" id="TIGR03909">
    <property type="entry name" value="pyrrolys_PylC"/>
    <property type="match status" value="1"/>
</dbReference>
<keyword evidence="3 4" id="KW-0067">ATP-binding</keyword>
<dbReference type="SUPFAM" id="SSF56059">
    <property type="entry name" value="Glutathione synthetase ATP-binding domain-like"/>
    <property type="match status" value="1"/>
</dbReference>
<comment type="caution">
    <text evidence="6">The sequence shown here is derived from an EMBL/GenBank/DDBJ whole genome shotgun (WGS) entry which is preliminary data.</text>
</comment>
<accession>A0ABT1Y1P0</accession>
<dbReference type="Gene3D" id="3.40.50.720">
    <property type="entry name" value="NAD(P)-binding Rossmann-like Domain"/>
    <property type="match status" value="1"/>
</dbReference>
<dbReference type="GO" id="GO:0016874">
    <property type="term" value="F:ligase activity"/>
    <property type="evidence" value="ECO:0007669"/>
    <property type="project" value="UniProtKB-KW"/>
</dbReference>
<evidence type="ECO:0000313" key="7">
    <source>
        <dbReference type="Proteomes" id="UP001524944"/>
    </source>
</evidence>
<dbReference type="PANTHER" id="PTHR43055:SF1">
    <property type="entry name" value="FORMATE-DEPENDENT PHOSPHORIBOSYLGLYCINAMIDE FORMYLTRANSFERASE"/>
    <property type="match status" value="1"/>
</dbReference>
<keyword evidence="1 6" id="KW-0436">Ligase</keyword>
<evidence type="ECO:0000256" key="4">
    <source>
        <dbReference type="PROSITE-ProRule" id="PRU00409"/>
    </source>
</evidence>
<evidence type="ECO:0000256" key="3">
    <source>
        <dbReference type="ARBA" id="ARBA00022840"/>
    </source>
</evidence>
<dbReference type="Proteomes" id="UP001524944">
    <property type="component" value="Unassembled WGS sequence"/>
</dbReference>
<proteinExistence type="predicted"/>
<reference evidence="6 7" key="1">
    <citation type="submission" date="2022-08" db="EMBL/GenBank/DDBJ databases">
        <title>Proteogenomics of the novel Dehalobacterium formicoaceticum strain EZ94 highlights a key role of methyltransferases during anaerobic dichloromethane degradation.</title>
        <authorList>
            <person name="Wasmund K."/>
        </authorList>
    </citation>
    <scope>NUCLEOTIDE SEQUENCE [LARGE SCALE GENOMIC DNA]</scope>
    <source>
        <strain evidence="6 7">EZ94</strain>
    </source>
</reference>